<dbReference type="PANTHER" id="PTHR33336">
    <property type="entry name" value="QUINOL MONOOXYGENASE YGIN-RELATED"/>
    <property type="match status" value="1"/>
</dbReference>
<feature type="domain" description="ABM" evidence="1">
    <location>
        <begin position="2"/>
        <end position="90"/>
    </location>
</feature>
<evidence type="ECO:0000259" key="1">
    <source>
        <dbReference type="PROSITE" id="PS51725"/>
    </source>
</evidence>
<dbReference type="PROSITE" id="PS51725">
    <property type="entry name" value="ABM"/>
    <property type="match status" value="1"/>
</dbReference>
<dbReference type="Gene3D" id="3.30.70.100">
    <property type="match status" value="1"/>
</dbReference>
<dbReference type="RefSeq" id="WP_211956709.1">
    <property type="nucleotide sequence ID" value="NZ_CAJPVI010000045.1"/>
</dbReference>
<dbReference type="InterPro" id="IPR011008">
    <property type="entry name" value="Dimeric_a/b-barrel"/>
</dbReference>
<keyword evidence="3" id="KW-1185">Reference proteome</keyword>
<dbReference type="PANTHER" id="PTHR33336:SF3">
    <property type="entry name" value="ABM DOMAIN-CONTAINING PROTEIN"/>
    <property type="match status" value="1"/>
</dbReference>
<keyword evidence="2" id="KW-0560">Oxidoreductase</keyword>
<dbReference type="SUPFAM" id="SSF54909">
    <property type="entry name" value="Dimeric alpha+beta barrel"/>
    <property type="match status" value="1"/>
</dbReference>
<comment type="caution">
    <text evidence="2">The sequence shown here is derived from an EMBL/GenBank/DDBJ whole genome shotgun (WGS) entry which is preliminary data.</text>
</comment>
<protein>
    <submittedName>
        <fullName evidence="2">Monooxygenase</fullName>
        <ecNumber evidence="2">1.-.-.-</ecNumber>
    </submittedName>
</protein>
<keyword evidence="2" id="KW-0503">Monooxygenase</keyword>
<sequence length="95" mass="11131">MIEVIVKFTPKSGSENEVERILRSMIKPVTNEEGCHRYELYKKLNGAEFYLVEAYEDDEAIDAHRNSDHYIAYREAIKTLLDRDIDVSIVERLHS</sequence>
<reference evidence="2 3" key="1">
    <citation type="submission" date="2021-03" db="EMBL/GenBank/DDBJ databases">
        <authorList>
            <person name="Peeters C."/>
        </authorList>
    </citation>
    <scope>NUCLEOTIDE SEQUENCE [LARGE SCALE GENOMIC DNA]</scope>
    <source>
        <strain evidence="2 3">LMG 26411</strain>
    </source>
</reference>
<accession>A0ABN7Q9H3</accession>
<name>A0ABN7Q9H3_9BURK</name>
<dbReference type="EC" id="1.-.-.-" evidence="2"/>
<dbReference type="Proteomes" id="UP000672657">
    <property type="component" value="Unassembled WGS sequence"/>
</dbReference>
<dbReference type="EMBL" id="CAJPVI010000045">
    <property type="protein sequence ID" value="CAG2158151.1"/>
    <property type="molecule type" value="Genomic_DNA"/>
</dbReference>
<evidence type="ECO:0000313" key="2">
    <source>
        <dbReference type="EMBL" id="CAG2158151.1"/>
    </source>
</evidence>
<evidence type="ECO:0000313" key="3">
    <source>
        <dbReference type="Proteomes" id="UP000672657"/>
    </source>
</evidence>
<dbReference type="Pfam" id="PF03992">
    <property type="entry name" value="ABM"/>
    <property type="match status" value="1"/>
</dbReference>
<dbReference type="InterPro" id="IPR007138">
    <property type="entry name" value="ABM_dom"/>
</dbReference>
<proteinExistence type="predicted"/>
<organism evidence="2 3">
    <name type="scientific">Cupriavidus numazuensis</name>
    <dbReference type="NCBI Taxonomy" id="221992"/>
    <lineage>
        <taxon>Bacteria</taxon>
        <taxon>Pseudomonadati</taxon>
        <taxon>Pseudomonadota</taxon>
        <taxon>Betaproteobacteria</taxon>
        <taxon>Burkholderiales</taxon>
        <taxon>Burkholderiaceae</taxon>
        <taxon>Cupriavidus</taxon>
    </lineage>
</organism>
<dbReference type="InterPro" id="IPR050744">
    <property type="entry name" value="AI-2_Isomerase_LsrG"/>
</dbReference>
<gene>
    <name evidence="2" type="ORF">LMG26411_05853</name>
</gene>
<dbReference type="GO" id="GO:0004497">
    <property type="term" value="F:monooxygenase activity"/>
    <property type="evidence" value="ECO:0007669"/>
    <property type="project" value="UniProtKB-KW"/>
</dbReference>